<dbReference type="InterPro" id="IPR023753">
    <property type="entry name" value="FAD/NAD-binding_dom"/>
</dbReference>
<dbReference type="AlphaFoldDB" id="A0A447RZL9"/>
<keyword evidence="3" id="KW-0288">FMN</keyword>
<keyword evidence="2" id="KW-0285">Flavoprotein</keyword>
<evidence type="ECO:0000313" key="6">
    <source>
        <dbReference type="EMBL" id="VEB05209.1"/>
    </source>
</evidence>
<sequence length="193" mass="21423">MKGLRENIDVENGKIFSITGMIDNLAKFTDIKGKRIAVVGAGAVGLDVIEYFTARGAQAVLIEMQDAAGRDLDIITKNAMLTMLDEHQVEQHMNTQLMAVAADHFQVKNTQQTFDIPFDYGFVCLGMRANRTGLDEIERWANANNVKIMNIGDSVMARRIIDGVREGRNVLDALEDMGALGSREAQRIPFLTY</sequence>
<evidence type="ECO:0000256" key="1">
    <source>
        <dbReference type="ARBA" id="ARBA00001917"/>
    </source>
</evidence>
<protein>
    <submittedName>
        <fullName evidence="6">2,4-dienoyl-CoA reductase</fullName>
    </submittedName>
</protein>
<evidence type="ECO:0000259" key="5">
    <source>
        <dbReference type="Pfam" id="PF07992"/>
    </source>
</evidence>
<feature type="domain" description="FAD/NAD(P)-binding" evidence="5">
    <location>
        <begin position="29"/>
        <end position="136"/>
    </location>
</feature>
<dbReference type="Proteomes" id="UP000282433">
    <property type="component" value="Chromosome"/>
</dbReference>
<dbReference type="PANTHER" id="PTHR42917">
    <property type="entry name" value="2,4-DIENOYL-COA REDUCTASE"/>
    <property type="match status" value="1"/>
</dbReference>
<proteinExistence type="predicted"/>
<comment type="cofactor">
    <cofactor evidence="1">
        <name>FMN</name>
        <dbReference type="ChEBI" id="CHEBI:58210"/>
    </cofactor>
</comment>
<keyword evidence="4" id="KW-0560">Oxidoreductase</keyword>
<dbReference type="InterPro" id="IPR051793">
    <property type="entry name" value="NADH:flavin_oxidoreductase"/>
</dbReference>
<dbReference type="GO" id="GO:0016491">
    <property type="term" value="F:oxidoreductase activity"/>
    <property type="evidence" value="ECO:0007669"/>
    <property type="project" value="UniProtKB-KW"/>
</dbReference>
<evidence type="ECO:0000313" key="7">
    <source>
        <dbReference type="Proteomes" id="UP000282433"/>
    </source>
</evidence>
<organism evidence="6 7">
    <name type="scientific">Klebsiella pneumoniae</name>
    <dbReference type="NCBI Taxonomy" id="573"/>
    <lineage>
        <taxon>Bacteria</taxon>
        <taxon>Pseudomonadati</taxon>
        <taxon>Pseudomonadota</taxon>
        <taxon>Gammaproteobacteria</taxon>
        <taxon>Enterobacterales</taxon>
        <taxon>Enterobacteriaceae</taxon>
        <taxon>Klebsiella/Raoultella group</taxon>
        <taxon>Klebsiella</taxon>
        <taxon>Klebsiella pneumoniae complex</taxon>
    </lineage>
</organism>
<dbReference type="Gene3D" id="3.40.50.720">
    <property type="entry name" value="NAD(P)-binding Rossmann-like Domain"/>
    <property type="match status" value="1"/>
</dbReference>
<dbReference type="SUPFAM" id="SSF51905">
    <property type="entry name" value="FAD/NAD(P)-binding domain"/>
    <property type="match status" value="1"/>
</dbReference>
<dbReference type="PANTHER" id="PTHR42917:SF2">
    <property type="entry name" value="2,4-DIENOYL-COA REDUCTASE [(2E)-ENOYL-COA-PRODUCING]"/>
    <property type="match status" value="1"/>
</dbReference>
<evidence type="ECO:0000256" key="3">
    <source>
        <dbReference type="ARBA" id="ARBA00022643"/>
    </source>
</evidence>
<accession>A0A447RZL9</accession>
<evidence type="ECO:0000256" key="2">
    <source>
        <dbReference type="ARBA" id="ARBA00022630"/>
    </source>
</evidence>
<dbReference type="EMBL" id="LR134162">
    <property type="protein sequence ID" value="VEB05209.1"/>
    <property type="molecule type" value="Genomic_DNA"/>
</dbReference>
<dbReference type="InterPro" id="IPR036188">
    <property type="entry name" value="FAD/NAD-bd_sf"/>
</dbReference>
<dbReference type="Gene3D" id="3.50.50.60">
    <property type="entry name" value="FAD/NAD(P)-binding domain"/>
    <property type="match status" value="1"/>
</dbReference>
<reference evidence="6 7" key="1">
    <citation type="submission" date="2018-12" db="EMBL/GenBank/DDBJ databases">
        <authorList>
            <consortium name="Pathogen Informatics"/>
        </authorList>
    </citation>
    <scope>NUCLEOTIDE SEQUENCE [LARGE SCALE GENOMIC DNA]</scope>
    <source>
        <strain evidence="6 7">NCTC13635</strain>
    </source>
</reference>
<name>A0A447RZL9_KLEPN</name>
<dbReference type="Pfam" id="PF07992">
    <property type="entry name" value="Pyr_redox_2"/>
    <property type="match status" value="1"/>
</dbReference>
<gene>
    <name evidence="6" type="ORF">NCTC13635_05054</name>
</gene>
<evidence type="ECO:0000256" key="4">
    <source>
        <dbReference type="ARBA" id="ARBA00023002"/>
    </source>
</evidence>